<reference evidence="3" key="1">
    <citation type="submission" date="2021-01" db="EMBL/GenBank/DDBJ databases">
        <authorList>
            <person name="Bezrukov I."/>
        </authorList>
    </citation>
    <scope>NUCLEOTIDE SEQUENCE</scope>
</reference>
<dbReference type="EMBL" id="LR999455">
    <property type="protein sequence ID" value="CAE6076559.1"/>
    <property type="molecule type" value="Genomic_DNA"/>
</dbReference>
<keyword evidence="2" id="KW-0472">Membrane</keyword>
<evidence type="ECO:0000256" key="2">
    <source>
        <dbReference type="SAM" id="Phobius"/>
    </source>
</evidence>
<keyword evidence="2" id="KW-1133">Transmembrane helix</keyword>
<gene>
    <name evidence="3" type="ORF">AARE701A_LOCUS13650</name>
</gene>
<evidence type="ECO:0000313" key="4">
    <source>
        <dbReference type="Proteomes" id="UP000682877"/>
    </source>
</evidence>
<feature type="transmembrane region" description="Helical" evidence="2">
    <location>
        <begin position="346"/>
        <end position="373"/>
    </location>
</feature>
<accession>A0A8S2ACE9</accession>
<name>A0A8S2ACE9_ARAAE</name>
<evidence type="ECO:0000256" key="1">
    <source>
        <dbReference type="SAM" id="MobiDB-lite"/>
    </source>
</evidence>
<dbReference type="AlphaFoldDB" id="A0A8S2ACE9"/>
<organism evidence="3 4">
    <name type="scientific">Arabidopsis arenosa</name>
    <name type="common">Sand rock-cress</name>
    <name type="synonym">Cardaminopsis arenosa</name>
    <dbReference type="NCBI Taxonomy" id="38785"/>
    <lineage>
        <taxon>Eukaryota</taxon>
        <taxon>Viridiplantae</taxon>
        <taxon>Streptophyta</taxon>
        <taxon>Embryophyta</taxon>
        <taxon>Tracheophyta</taxon>
        <taxon>Spermatophyta</taxon>
        <taxon>Magnoliopsida</taxon>
        <taxon>eudicotyledons</taxon>
        <taxon>Gunneridae</taxon>
        <taxon>Pentapetalae</taxon>
        <taxon>rosids</taxon>
        <taxon>malvids</taxon>
        <taxon>Brassicales</taxon>
        <taxon>Brassicaceae</taxon>
        <taxon>Camelineae</taxon>
        <taxon>Arabidopsis</taxon>
    </lineage>
</organism>
<keyword evidence="2" id="KW-0812">Transmembrane</keyword>
<keyword evidence="4" id="KW-1185">Reference proteome</keyword>
<dbReference type="Proteomes" id="UP000682877">
    <property type="component" value="Chromosome 5"/>
</dbReference>
<proteinExistence type="predicted"/>
<protein>
    <submittedName>
        <fullName evidence="3">Uncharacterized protein</fullName>
    </submittedName>
</protein>
<feature type="transmembrane region" description="Helical" evidence="2">
    <location>
        <begin position="147"/>
        <end position="167"/>
    </location>
</feature>
<evidence type="ECO:0000313" key="3">
    <source>
        <dbReference type="EMBL" id="CAE6076559.1"/>
    </source>
</evidence>
<sequence>MTSFCLLSSSHSRRLPFSSVAFLVLRPPPAPPPEPPSPPTPPEPPDPPDPQICHTLTFTESIAQPLSPLQSQRSSSSIQQSFPLLPDDSPFAIWFGEFGSLPCPTSSTTAPVSDVHYLAEAITLTPQNFPQVCSCCSPSNSSKMGRIWMLVELVALVLWNLVLSKLVLWNSNVTHSLSMGLDTFVSTFVLSCSALTLIASMRSFTAVCGFYIYLAMFTVVLLQLGQSSLSIDNQPGFLVPWGFHSLHLSFMELIFLPNTSLVFSGIVIGSMMFKTVLLEVEARIVVQDYFRSAFADCLTVVSLEALFPPPCGVDKDFQAKGGCFIGCSWADASLVELASSPLSQSLILSIVVYVSFCFCSTTLLVDVLAYSVLCSHDVSSLSRG</sequence>
<feature type="transmembrane region" description="Helical" evidence="2">
    <location>
        <begin position="249"/>
        <end position="273"/>
    </location>
</feature>
<feature type="transmembrane region" description="Helical" evidence="2">
    <location>
        <begin position="210"/>
        <end position="229"/>
    </location>
</feature>
<feature type="region of interest" description="Disordered" evidence="1">
    <location>
        <begin position="26"/>
        <end position="53"/>
    </location>
</feature>
<feature type="compositionally biased region" description="Pro residues" evidence="1">
    <location>
        <begin position="26"/>
        <end position="50"/>
    </location>
</feature>